<dbReference type="PANTHER" id="PTHR23502">
    <property type="entry name" value="MAJOR FACILITATOR SUPERFAMILY"/>
    <property type="match status" value="1"/>
</dbReference>
<sequence>MQQSAAPVREPKLGEILLLGSLTAFGAVTIDLYLPALPEIGRALDATPARVQLTMSAFFIGMAVGQLIYGPVSDRVGRRPALLFGCAVYVVASLACAFAPTIEWLIAGRFAQALGACCGQVLARAVVGDRYGHVASARILSLLVLVLAVAPMLAPAAGGLLASLVSWRAVFVALAGFGALVGIAVYLRLDESRSDATAAQARAESPLRSYLDLLRNRRLVGYILAGALQGAVLFSYIASAPELIINIWGFSPLAFGWLFPLLAVAVIGGSQVNRHLLTRYQPDDVLKVAALAGIAATVALVVATATGAGIVPMLVALFAVLASYGFMAANTTAGALAVDALRAGTTSALIGASAFAFGAVVATLVGLAHDGTALPMTIAMLICMSGSAAALFGLALPRRVP</sequence>
<accession>A0A552UFX8</accession>
<dbReference type="RefSeq" id="WP_143554659.1">
    <property type="nucleotide sequence ID" value="NZ_VJWA01000001.1"/>
</dbReference>
<keyword evidence="6 8" id="KW-1133">Transmembrane helix</keyword>
<keyword evidence="11" id="KW-1185">Reference proteome</keyword>
<name>A0A552UFX8_9SPHN</name>
<evidence type="ECO:0000256" key="1">
    <source>
        <dbReference type="ARBA" id="ARBA00004651"/>
    </source>
</evidence>
<evidence type="ECO:0000256" key="7">
    <source>
        <dbReference type="ARBA" id="ARBA00023136"/>
    </source>
</evidence>
<feature type="transmembrane region" description="Helical" evidence="8">
    <location>
        <begin position="139"/>
        <end position="161"/>
    </location>
</feature>
<dbReference type="GO" id="GO:0042910">
    <property type="term" value="F:xenobiotic transmembrane transporter activity"/>
    <property type="evidence" value="ECO:0007669"/>
    <property type="project" value="InterPro"/>
</dbReference>
<keyword evidence="4" id="KW-1003">Cell membrane</keyword>
<feature type="transmembrane region" description="Helical" evidence="8">
    <location>
        <begin position="314"/>
        <end position="336"/>
    </location>
</feature>
<keyword evidence="5 8" id="KW-0812">Transmembrane</keyword>
<evidence type="ECO:0000256" key="2">
    <source>
        <dbReference type="ARBA" id="ARBA00006236"/>
    </source>
</evidence>
<evidence type="ECO:0000313" key="10">
    <source>
        <dbReference type="EMBL" id="TRW17114.1"/>
    </source>
</evidence>
<feature type="transmembrane region" description="Helical" evidence="8">
    <location>
        <begin position="106"/>
        <end position="127"/>
    </location>
</feature>
<dbReference type="GO" id="GO:1990961">
    <property type="term" value="P:xenobiotic detoxification by transmembrane export across the plasma membrane"/>
    <property type="evidence" value="ECO:0007669"/>
    <property type="project" value="InterPro"/>
</dbReference>
<evidence type="ECO:0000256" key="3">
    <source>
        <dbReference type="ARBA" id="ARBA00022448"/>
    </source>
</evidence>
<gene>
    <name evidence="10" type="ORF">FMM06_02625</name>
</gene>
<evidence type="ECO:0000313" key="11">
    <source>
        <dbReference type="Proteomes" id="UP000317894"/>
    </source>
</evidence>
<dbReference type="CDD" id="cd17320">
    <property type="entry name" value="MFS_MdfA_MDR_like"/>
    <property type="match status" value="1"/>
</dbReference>
<reference evidence="10 11" key="1">
    <citation type="submission" date="2019-07" db="EMBL/GenBank/DDBJ databases">
        <title>Novel species isolated from glacier.</title>
        <authorList>
            <person name="Liu Q."/>
            <person name="Xin Y.-H."/>
        </authorList>
    </citation>
    <scope>NUCLEOTIDE SEQUENCE [LARGE SCALE GENOMIC DNA]</scope>
    <source>
        <strain evidence="10 11">LB1R16</strain>
    </source>
</reference>
<dbReference type="SUPFAM" id="SSF103473">
    <property type="entry name" value="MFS general substrate transporter"/>
    <property type="match status" value="1"/>
</dbReference>
<keyword evidence="3 8" id="KW-0813">Transport</keyword>
<keyword evidence="8" id="KW-0997">Cell inner membrane</keyword>
<feature type="transmembrane region" description="Helical" evidence="8">
    <location>
        <begin position="243"/>
        <end position="267"/>
    </location>
</feature>
<feature type="transmembrane region" description="Helical" evidence="8">
    <location>
        <begin position="49"/>
        <end position="69"/>
    </location>
</feature>
<dbReference type="InterPro" id="IPR004812">
    <property type="entry name" value="Efflux_drug-R_Bcr/CmlA"/>
</dbReference>
<feature type="transmembrane region" description="Helical" evidence="8">
    <location>
        <begin position="219"/>
        <end position="237"/>
    </location>
</feature>
<dbReference type="NCBIfam" id="TIGR00710">
    <property type="entry name" value="efflux_Bcr_CflA"/>
    <property type="match status" value="1"/>
</dbReference>
<feature type="domain" description="Major facilitator superfamily (MFS) profile" evidence="9">
    <location>
        <begin position="12"/>
        <end position="401"/>
    </location>
</feature>
<comment type="caution">
    <text evidence="10">The sequence shown here is derived from an EMBL/GenBank/DDBJ whole genome shotgun (WGS) entry which is preliminary data.</text>
</comment>
<comment type="subcellular location">
    <subcellularLocation>
        <location evidence="8">Cell inner membrane</location>
        <topology evidence="8">Multi-pass membrane protein</topology>
    </subcellularLocation>
    <subcellularLocation>
        <location evidence="1">Cell membrane</location>
        <topology evidence="1">Multi-pass membrane protein</topology>
    </subcellularLocation>
</comment>
<protein>
    <recommendedName>
        <fullName evidence="8">Bcr/CflA family efflux transporter</fullName>
    </recommendedName>
</protein>
<feature type="transmembrane region" description="Helical" evidence="8">
    <location>
        <begin position="288"/>
        <end position="308"/>
    </location>
</feature>
<dbReference type="EMBL" id="VJWA01000001">
    <property type="protein sequence ID" value="TRW17114.1"/>
    <property type="molecule type" value="Genomic_DNA"/>
</dbReference>
<dbReference type="FunFam" id="1.20.1720.10:FF:000005">
    <property type="entry name" value="Bcr/CflA family efflux transporter"/>
    <property type="match status" value="1"/>
</dbReference>
<dbReference type="Pfam" id="PF07690">
    <property type="entry name" value="MFS_1"/>
    <property type="match status" value="1"/>
</dbReference>
<dbReference type="InterPro" id="IPR020846">
    <property type="entry name" value="MFS_dom"/>
</dbReference>
<evidence type="ECO:0000256" key="6">
    <source>
        <dbReference type="ARBA" id="ARBA00022989"/>
    </source>
</evidence>
<dbReference type="PANTHER" id="PTHR23502:SF132">
    <property type="entry name" value="POLYAMINE TRANSPORTER 2-RELATED"/>
    <property type="match status" value="1"/>
</dbReference>
<feature type="transmembrane region" description="Helical" evidence="8">
    <location>
        <begin position="348"/>
        <end position="368"/>
    </location>
</feature>
<dbReference type="PROSITE" id="PS50850">
    <property type="entry name" value="MFS"/>
    <property type="match status" value="1"/>
</dbReference>
<dbReference type="InterPro" id="IPR011701">
    <property type="entry name" value="MFS"/>
</dbReference>
<feature type="transmembrane region" description="Helical" evidence="8">
    <location>
        <begin position="374"/>
        <end position="396"/>
    </location>
</feature>
<dbReference type="Proteomes" id="UP000317894">
    <property type="component" value="Unassembled WGS sequence"/>
</dbReference>
<dbReference type="OrthoDB" id="9800416at2"/>
<evidence type="ECO:0000256" key="5">
    <source>
        <dbReference type="ARBA" id="ARBA00022692"/>
    </source>
</evidence>
<evidence type="ECO:0000256" key="8">
    <source>
        <dbReference type="RuleBase" id="RU365088"/>
    </source>
</evidence>
<feature type="transmembrane region" description="Helical" evidence="8">
    <location>
        <begin position="81"/>
        <end position="100"/>
    </location>
</feature>
<organism evidence="10 11">
    <name type="scientific">Glacieibacterium frigidum</name>
    <dbReference type="NCBI Taxonomy" id="2593303"/>
    <lineage>
        <taxon>Bacteria</taxon>
        <taxon>Pseudomonadati</taxon>
        <taxon>Pseudomonadota</taxon>
        <taxon>Alphaproteobacteria</taxon>
        <taxon>Sphingomonadales</taxon>
        <taxon>Sphingosinicellaceae</taxon>
        <taxon>Glacieibacterium</taxon>
    </lineage>
</organism>
<comment type="similarity">
    <text evidence="2 8">Belongs to the major facilitator superfamily. Bcr/CmlA family.</text>
</comment>
<dbReference type="AlphaFoldDB" id="A0A552UFX8"/>
<keyword evidence="7 8" id="KW-0472">Membrane</keyword>
<dbReference type="InterPro" id="IPR036259">
    <property type="entry name" value="MFS_trans_sf"/>
</dbReference>
<dbReference type="Gene3D" id="1.20.1720.10">
    <property type="entry name" value="Multidrug resistance protein D"/>
    <property type="match status" value="1"/>
</dbReference>
<evidence type="ECO:0000259" key="9">
    <source>
        <dbReference type="PROSITE" id="PS50850"/>
    </source>
</evidence>
<evidence type="ECO:0000256" key="4">
    <source>
        <dbReference type="ARBA" id="ARBA00022475"/>
    </source>
</evidence>
<dbReference type="GO" id="GO:0005886">
    <property type="term" value="C:plasma membrane"/>
    <property type="evidence" value="ECO:0007669"/>
    <property type="project" value="UniProtKB-SubCell"/>
</dbReference>
<proteinExistence type="inferred from homology"/>
<feature type="transmembrane region" description="Helical" evidence="8">
    <location>
        <begin position="16"/>
        <end position="37"/>
    </location>
</feature>
<feature type="transmembrane region" description="Helical" evidence="8">
    <location>
        <begin position="167"/>
        <end position="187"/>
    </location>
</feature>